<dbReference type="GO" id="GO:0016020">
    <property type="term" value="C:membrane"/>
    <property type="evidence" value="ECO:0007669"/>
    <property type="project" value="UniProtKB-SubCell"/>
</dbReference>
<protein>
    <recommendedName>
        <fullName evidence="20">EF-hand domain-containing protein</fullName>
    </recommendedName>
</protein>
<dbReference type="PROSITE" id="PS50222">
    <property type="entry name" value="EF_HAND_2"/>
    <property type="match status" value="1"/>
</dbReference>
<dbReference type="InterPro" id="IPR040250">
    <property type="entry name" value="Nucleobindin"/>
</dbReference>
<keyword evidence="10" id="KW-0479">Metal-binding</keyword>
<feature type="compositionally biased region" description="Low complexity" evidence="18">
    <location>
        <begin position="414"/>
        <end position="532"/>
    </location>
</feature>
<evidence type="ECO:0000256" key="14">
    <source>
        <dbReference type="ARBA" id="ARBA00023034"/>
    </source>
</evidence>
<evidence type="ECO:0000256" key="19">
    <source>
        <dbReference type="SAM" id="SignalP"/>
    </source>
</evidence>
<keyword evidence="14" id="KW-0333">Golgi apparatus</keyword>
<name>A0AAW1CM72_9HEMI</name>
<feature type="coiled-coil region" evidence="17">
    <location>
        <begin position="92"/>
        <end position="137"/>
    </location>
</feature>
<feature type="domain" description="EF-hand" evidence="20">
    <location>
        <begin position="293"/>
        <end position="328"/>
    </location>
</feature>
<dbReference type="FunFam" id="1.10.238.10:FF:000045">
    <property type="entry name" value="Nucleobindin 2"/>
    <property type="match status" value="1"/>
</dbReference>
<dbReference type="InterPro" id="IPR018247">
    <property type="entry name" value="EF_Hand_1_Ca_BS"/>
</dbReference>
<gene>
    <name evidence="21" type="ORF">O3M35_002918</name>
</gene>
<keyword evidence="11 19" id="KW-0732">Signal</keyword>
<evidence type="ECO:0000256" key="2">
    <source>
        <dbReference type="ARBA" id="ARBA00004496"/>
    </source>
</evidence>
<reference evidence="21 22" key="1">
    <citation type="submission" date="2022-12" db="EMBL/GenBank/DDBJ databases">
        <title>Chromosome-level genome assembly of true bugs.</title>
        <authorList>
            <person name="Ma L."/>
            <person name="Li H."/>
        </authorList>
    </citation>
    <scope>NUCLEOTIDE SEQUENCE [LARGE SCALE GENOMIC DNA]</scope>
    <source>
        <strain evidence="21">Lab_2022b</strain>
    </source>
</reference>
<dbReference type="SUPFAM" id="SSF47473">
    <property type="entry name" value="EF-hand"/>
    <property type="match status" value="1"/>
</dbReference>
<evidence type="ECO:0000256" key="9">
    <source>
        <dbReference type="ARBA" id="ARBA00022658"/>
    </source>
</evidence>
<keyword evidence="9" id="KW-0344">Guanine-nucleotide releasing factor</keyword>
<evidence type="ECO:0000259" key="20">
    <source>
        <dbReference type="PROSITE" id="PS50222"/>
    </source>
</evidence>
<comment type="similarity">
    <text evidence="5">Belongs to the nucleobindin family.</text>
</comment>
<proteinExistence type="inferred from homology"/>
<dbReference type="Pfam" id="PF25434">
    <property type="entry name" value="NUCB1_N"/>
    <property type="match status" value="1"/>
</dbReference>
<dbReference type="PANTHER" id="PTHR19237:SF20">
    <property type="entry name" value="NUCLEOBINDIN 1"/>
    <property type="match status" value="1"/>
</dbReference>
<dbReference type="GO" id="GO:0005509">
    <property type="term" value="F:calcium ion binding"/>
    <property type="evidence" value="ECO:0007669"/>
    <property type="project" value="InterPro"/>
</dbReference>
<feature type="compositionally biased region" description="Low complexity" evidence="18">
    <location>
        <begin position="542"/>
        <end position="587"/>
    </location>
</feature>
<dbReference type="GO" id="GO:0005793">
    <property type="term" value="C:endoplasmic reticulum-Golgi intermediate compartment"/>
    <property type="evidence" value="ECO:0007669"/>
    <property type="project" value="TreeGrafter"/>
</dbReference>
<dbReference type="InterPro" id="IPR011992">
    <property type="entry name" value="EF-hand-dom_pair"/>
</dbReference>
<evidence type="ECO:0000256" key="8">
    <source>
        <dbReference type="ARBA" id="ARBA00022553"/>
    </source>
</evidence>
<keyword evidence="15" id="KW-0238">DNA-binding</keyword>
<feature type="coiled-coil region" evidence="17">
    <location>
        <begin position="184"/>
        <end position="211"/>
    </location>
</feature>
<evidence type="ECO:0000256" key="7">
    <source>
        <dbReference type="ARBA" id="ARBA00022525"/>
    </source>
</evidence>
<feature type="compositionally biased region" description="Polar residues" evidence="18">
    <location>
        <begin position="36"/>
        <end position="48"/>
    </location>
</feature>
<keyword evidence="12" id="KW-0677">Repeat</keyword>
<dbReference type="GO" id="GO:0005794">
    <property type="term" value="C:Golgi apparatus"/>
    <property type="evidence" value="ECO:0007669"/>
    <property type="project" value="UniProtKB-SubCell"/>
</dbReference>
<dbReference type="GO" id="GO:0070062">
    <property type="term" value="C:extracellular exosome"/>
    <property type="evidence" value="ECO:0007669"/>
    <property type="project" value="TreeGrafter"/>
</dbReference>
<dbReference type="PROSITE" id="PS00018">
    <property type="entry name" value="EF_HAND_1"/>
    <property type="match status" value="1"/>
</dbReference>
<evidence type="ECO:0000256" key="1">
    <source>
        <dbReference type="ARBA" id="ARBA00004170"/>
    </source>
</evidence>
<dbReference type="InterPro" id="IPR057576">
    <property type="entry name" value="NUCB1_N"/>
</dbReference>
<feature type="region of interest" description="Disordered" evidence="18">
    <location>
        <begin position="369"/>
        <end position="612"/>
    </location>
</feature>
<evidence type="ECO:0000256" key="6">
    <source>
        <dbReference type="ARBA" id="ARBA00022490"/>
    </source>
</evidence>
<evidence type="ECO:0000256" key="15">
    <source>
        <dbReference type="ARBA" id="ARBA00023125"/>
    </source>
</evidence>
<keyword evidence="13" id="KW-0106">Calcium</keyword>
<dbReference type="AlphaFoldDB" id="A0AAW1CM72"/>
<dbReference type="InterPro" id="IPR002048">
    <property type="entry name" value="EF_hand_dom"/>
</dbReference>
<evidence type="ECO:0000256" key="10">
    <source>
        <dbReference type="ARBA" id="ARBA00022723"/>
    </source>
</evidence>
<evidence type="ECO:0000256" key="12">
    <source>
        <dbReference type="ARBA" id="ARBA00022737"/>
    </source>
</evidence>
<evidence type="ECO:0000313" key="22">
    <source>
        <dbReference type="Proteomes" id="UP001461498"/>
    </source>
</evidence>
<dbReference type="GO" id="GO:0003677">
    <property type="term" value="F:DNA binding"/>
    <property type="evidence" value="ECO:0007669"/>
    <property type="project" value="UniProtKB-KW"/>
</dbReference>
<feature type="signal peptide" evidence="19">
    <location>
        <begin position="1"/>
        <end position="24"/>
    </location>
</feature>
<feature type="chain" id="PRO_5043754847" description="EF-hand domain-containing protein" evidence="19">
    <location>
        <begin position="25"/>
        <end position="612"/>
    </location>
</feature>
<evidence type="ECO:0000313" key="21">
    <source>
        <dbReference type="EMBL" id="KAK9500001.1"/>
    </source>
</evidence>
<keyword evidence="22" id="KW-1185">Reference proteome</keyword>
<feature type="region of interest" description="Disordered" evidence="18">
    <location>
        <begin position="27"/>
        <end position="49"/>
    </location>
</feature>
<dbReference type="Proteomes" id="UP001461498">
    <property type="component" value="Unassembled WGS sequence"/>
</dbReference>
<evidence type="ECO:0000256" key="18">
    <source>
        <dbReference type="SAM" id="MobiDB-lite"/>
    </source>
</evidence>
<keyword evidence="6" id="KW-0963">Cytoplasm</keyword>
<dbReference type="Gene3D" id="1.10.238.10">
    <property type="entry name" value="EF-hand"/>
    <property type="match status" value="1"/>
</dbReference>
<evidence type="ECO:0000256" key="17">
    <source>
        <dbReference type="SAM" id="Coils"/>
    </source>
</evidence>
<sequence>MAIYMGLICKTLLLSLFIIQQCVAPPTKQKEPGQGNHDNSSNSESNPKSLDDLGVEYSRYLKEVVEALESDAEFRKKLELAEEADFRNGKVAAELEYVNHNVRTKLDELKRTELQRLKQLVKESEKLEKRKSHHEIAGHIDHLNEHTFEVADLHRLITKVRLDLEEADKRRRQEFKEYEMQKKFEQLEKMKTMDEEHRKKYQEELEAQKKKHQQHEPLKLHHPGSKAQLEEVWEKEDHMEDQKFNPKAFFHLHDLDGNGYWDEEEVKALFIKEVGKLYEPGAPEDDMRDRQEEMERMREHVFAESDTNRDRLISYAEFLDQTKRQEFERDDGWESIDQKPQFTQQEYEEFERRRQAEIQRLIDQGLLQPYAPGMMPPPQYGVHPAQYQQHPGQAAGYVQPPHPNQMPQYQYGGQIQHPNQMPQQQAQYINQAPPHPGQVPQQYHQPPIHQQQQVQYQQQVPIQQQQQQQHPNQIPQQHPNQIPQQQQHPNQIPQQQQQQIPQQQQQLPNQIPQQQQQQQHPNQIPQQQQQQYKPISNEIPKQPSIPQNIPQQQQQQNQPVQPPSQSQYQQPQLQQQNQIPQQQQQRQYSSSKFESQGNKVATNEKIPDNLPK</sequence>
<dbReference type="GO" id="GO:0005085">
    <property type="term" value="F:guanyl-nucleotide exchange factor activity"/>
    <property type="evidence" value="ECO:0007669"/>
    <property type="project" value="UniProtKB-KW"/>
</dbReference>
<comment type="caution">
    <text evidence="21">The sequence shown here is derived from an EMBL/GenBank/DDBJ whole genome shotgun (WGS) entry which is preliminary data.</text>
</comment>
<evidence type="ECO:0000256" key="13">
    <source>
        <dbReference type="ARBA" id="ARBA00022837"/>
    </source>
</evidence>
<evidence type="ECO:0000256" key="4">
    <source>
        <dbReference type="ARBA" id="ARBA00004613"/>
    </source>
</evidence>
<accession>A0AAW1CM72</accession>
<comment type="subcellular location">
    <subcellularLocation>
        <location evidence="2">Cytoplasm</location>
    </subcellularLocation>
    <subcellularLocation>
        <location evidence="3">Golgi apparatus</location>
    </subcellularLocation>
    <subcellularLocation>
        <location evidence="1">Membrane</location>
        <topology evidence="1">Peripheral membrane protein</topology>
    </subcellularLocation>
    <subcellularLocation>
        <location evidence="4">Secreted</location>
    </subcellularLocation>
</comment>
<organism evidence="21 22">
    <name type="scientific">Rhynocoris fuscipes</name>
    <dbReference type="NCBI Taxonomy" id="488301"/>
    <lineage>
        <taxon>Eukaryota</taxon>
        <taxon>Metazoa</taxon>
        <taxon>Ecdysozoa</taxon>
        <taxon>Arthropoda</taxon>
        <taxon>Hexapoda</taxon>
        <taxon>Insecta</taxon>
        <taxon>Pterygota</taxon>
        <taxon>Neoptera</taxon>
        <taxon>Paraneoptera</taxon>
        <taxon>Hemiptera</taxon>
        <taxon>Heteroptera</taxon>
        <taxon>Panheteroptera</taxon>
        <taxon>Cimicomorpha</taxon>
        <taxon>Reduviidae</taxon>
        <taxon>Harpactorinae</taxon>
        <taxon>Harpactorini</taxon>
        <taxon>Rhynocoris</taxon>
    </lineage>
</organism>
<evidence type="ECO:0000256" key="5">
    <source>
        <dbReference type="ARBA" id="ARBA00008063"/>
    </source>
</evidence>
<keyword evidence="16" id="KW-0472">Membrane</keyword>
<keyword evidence="8" id="KW-0597">Phosphoprotein</keyword>
<evidence type="ECO:0000256" key="3">
    <source>
        <dbReference type="ARBA" id="ARBA00004555"/>
    </source>
</evidence>
<dbReference type="EMBL" id="JAPXFL010000011">
    <property type="protein sequence ID" value="KAK9500001.1"/>
    <property type="molecule type" value="Genomic_DNA"/>
</dbReference>
<evidence type="ECO:0000256" key="11">
    <source>
        <dbReference type="ARBA" id="ARBA00022729"/>
    </source>
</evidence>
<dbReference type="PANTHER" id="PTHR19237">
    <property type="entry name" value="NUCLEOBINDIN"/>
    <property type="match status" value="1"/>
</dbReference>
<keyword evidence="17" id="KW-0175">Coiled coil</keyword>
<keyword evidence="7" id="KW-0964">Secreted</keyword>
<evidence type="ECO:0000256" key="16">
    <source>
        <dbReference type="ARBA" id="ARBA00023136"/>
    </source>
</evidence>
<feature type="compositionally biased region" description="Polar residues" evidence="18">
    <location>
        <begin position="588"/>
        <end position="601"/>
    </location>
</feature>